<name>A0ABU4ZJX2_9HYPH</name>
<accession>A0ABU4ZJX2</accession>
<dbReference type="Pfam" id="PF14534">
    <property type="entry name" value="DUF4440"/>
    <property type="match status" value="1"/>
</dbReference>
<keyword evidence="1" id="KW-0732">Signal</keyword>
<evidence type="ECO:0000256" key="1">
    <source>
        <dbReference type="SAM" id="SignalP"/>
    </source>
</evidence>
<feature type="domain" description="DUF4440" evidence="2">
    <location>
        <begin position="29"/>
        <end position="139"/>
    </location>
</feature>
<dbReference type="Gene3D" id="3.10.450.50">
    <property type="match status" value="1"/>
</dbReference>
<dbReference type="SUPFAM" id="SSF54427">
    <property type="entry name" value="NTF2-like"/>
    <property type="match status" value="1"/>
</dbReference>
<evidence type="ECO:0000313" key="3">
    <source>
        <dbReference type="EMBL" id="MDX8525661.1"/>
    </source>
</evidence>
<dbReference type="Proteomes" id="UP001276840">
    <property type="component" value="Unassembled WGS sequence"/>
</dbReference>
<dbReference type="EMBL" id="JAVIJF010000009">
    <property type="protein sequence ID" value="MDX8525661.1"/>
    <property type="molecule type" value="Genomic_DNA"/>
</dbReference>
<reference evidence="3 4" key="1">
    <citation type="submission" date="2023-08" db="EMBL/GenBank/DDBJ databases">
        <title>Implementing the SeqCode for naming new Mesorhizobium species isolated from Vachellia karroo root nodules.</title>
        <authorList>
            <person name="Van Lill M."/>
        </authorList>
    </citation>
    <scope>NUCLEOTIDE SEQUENCE [LARGE SCALE GENOMIC DNA]</scope>
    <source>
        <strain evidence="3 4">MSK 1335</strain>
    </source>
</reference>
<dbReference type="NCBIfam" id="TIGR02246">
    <property type="entry name" value="SgcJ/EcaC family oxidoreductase"/>
    <property type="match status" value="1"/>
</dbReference>
<sequence length="151" mass="16489">MRFKHGLLIVAIGALCLGPANAQSAKDAIEASNAEFMKSLNSKDAAGVASHYTDDAAVLPPNGMRVDGRENIQKFWQGIIEYGVSDLKLTTVEVEERGDLAFELGSFTYKAPGKDSKPMDASGKAIVIWKKAQNGSWQLYRDIWNDDPAKK</sequence>
<feature type="chain" id="PRO_5045529582" evidence="1">
    <location>
        <begin position="23"/>
        <end position="151"/>
    </location>
</feature>
<dbReference type="InterPro" id="IPR011944">
    <property type="entry name" value="Steroid_delta5-4_isomerase"/>
</dbReference>
<protein>
    <submittedName>
        <fullName evidence="3">SgcJ/EcaC family oxidoreductase</fullName>
    </submittedName>
</protein>
<dbReference type="InterPro" id="IPR032710">
    <property type="entry name" value="NTF2-like_dom_sf"/>
</dbReference>
<organism evidence="3 4">
    <name type="scientific">Mesorhizobium montanum</name>
    <dbReference type="NCBI Taxonomy" id="3072323"/>
    <lineage>
        <taxon>Bacteria</taxon>
        <taxon>Pseudomonadati</taxon>
        <taxon>Pseudomonadota</taxon>
        <taxon>Alphaproteobacteria</taxon>
        <taxon>Hyphomicrobiales</taxon>
        <taxon>Phyllobacteriaceae</taxon>
        <taxon>Mesorhizobium</taxon>
    </lineage>
</organism>
<dbReference type="InterPro" id="IPR027843">
    <property type="entry name" value="DUF4440"/>
</dbReference>
<dbReference type="RefSeq" id="WP_320233606.1">
    <property type="nucleotide sequence ID" value="NZ_JAVIJF010000009.1"/>
</dbReference>
<keyword evidence="4" id="KW-1185">Reference proteome</keyword>
<comment type="caution">
    <text evidence="3">The sequence shown here is derived from an EMBL/GenBank/DDBJ whole genome shotgun (WGS) entry which is preliminary data.</text>
</comment>
<feature type="signal peptide" evidence="1">
    <location>
        <begin position="1"/>
        <end position="22"/>
    </location>
</feature>
<evidence type="ECO:0000259" key="2">
    <source>
        <dbReference type="Pfam" id="PF14534"/>
    </source>
</evidence>
<gene>
    <name evidence="3" type="ORF">RFM68_14185</name>
</gene>
<proteinExistence type="predicted"/>
<evidence type="ECO:0000313" key="4">
    <source>
        <dbReference type="Proteomes" id="UP001276840"/>
    </source>
</evidence>